<dbReference type="GO" id="GO:0009061">
    <property type="term" value="P:anaerobic respiration"/>
    <property type="evidence" value="ECO:0007669"/>
    <property type="project" value="TreeGrafter"/>
</dbReference>
<dbReference type="EMBL" id="CP001816">
    <property type="protein sequence ID" value="ACZ13086.1"/>
    <property type="molecule type" value="Genomic_DNA"/>
</dbReference>
<comment type="similarity">
    <text evidence="3">Belongs to the prokaryotic molybdopterin-containing oxidoreductase family.</text>
</comment>
<dbReference type="HOGENOM" id="CLU_000422_1_1_7"/>
<keyword evidence="5" id="KW-0479">Metal-binding</keyword>
<keyword evidence="10" id="KW-1185">Reference proteome</keyword>
<keyword evidence="6" id="KW-0560">Oxidoreductase</keyword>
<evidence type="ECO:0000313" key="10">
    <source>
        <dbReference type="Proteomes" id="UP000002222"/>
    </source>
</evidence>
<dbReference type="STRING" id="525898.Sdel_2074"/>
<dbReference type="PANTHER" id="PTHR43598">
    <property type="entry name" value="TUNGSTEN-CONTAINING FORMYLMETHANOFURAN DEHYDROGENASE 2 SUBUNIT B"/>
    <property type="match status" value="1"/>
</dbReference>
<comment type="subcellular location">
    <subcellularLocation>
        <location evidence="2">Cell envelope</location>
    </subcellularLocation>
</comment>
<dbReference type="GO" id="GO:0030313">
    <property type="term" value="C:cell envelope"/>
    <property type="evidence" value="ECO:0007669"/>
    <property type="project" value="UniProtKB-SubCell"/>
</dbReference>
<evidence type="ECO:0000256" key="1">
    <source>
        <dbReference type="ARBA" id="ARBA00001966"/>
    </source>
</evidence>
<feature type="domain" description="Molybdopterin dinucleotide-binding" evidence="8">
    <location>
        <begin position="618"/>
        <end position="741"/>
    </location>
</feature>
<dbReference type="GO" id="GO:0016491">
    <property type="term" value="F:oxidoreductase activity"/>
    <property type="evidence" value="ECO:0007669"/>
    <property type="project" value="UniProtKB-KW"/>
</dbReference>
<dbReference type="Pfam" id="PF00384">
    <property type="entry name" value="Molybdopterin"/>
    <property type="match status" value="1"/>
</dbReference>
<dbReference type="GO" id="GO:0043546">
    <property type="term" value="F:molybdopterin cofactor binding"/>
    <property type="evidence" value="ECO:0007669"/>
    <property type="project" value="InterPro"/>
</dbReference>
<dbReference type="GO" id="GO:0030151">
    <property type="term" value="F:molybdenum ion binding"/>
    <property type="evidence" value="ECO:0007669"/>
    <property type="project" value="TreeGrafter"/>
</dbReference>
<accession>D1B4R6</accession>
<keyword evidence="4" id="KW-0004">4Fe-4S</keyword>
<feature type="domain" description="Molybdopterin oxidoreductase" evidence="7">
    <location>
        <begin position="9"/>
        <end position="361"/>
    </location>
</feature>
<protein>
    <submittedName>
        <fullName evidence="9">Molybdopterin oxidoreductase</fullName>
    </submittedName>
</protein>
<dbReference type="Proteomes" id="UP000002222">
    <property type="component" value="Chromosome"/>
</dbReference>
<dbReference type="InterPro" id="IPR009010">
    <property type="entry name" value="Asp_de-COase-like_dom_sf"/>
</dbReference>
<dbReference type="Gene3D" id="2.40.40.20">
    <property type="match status" value="1"/>
</dbReference>
<dbReference type="InterPro" id="IPR006657">
    <property type="entry name" value="MoPterin_dinucl-bd_dom"/>
</dbReference>
<evidence type="ECO:0000256" key="2">
    <source>
        <dbReference type="ARBA" id="ARBA00004196"/>
    </source>
</evidence>
<evidence type="ECO:0000256" key="3">
    <source>
        <dbReference type="ARBA" id="ARBA00010312"/>
    </source>
</evidence>
<dbReference type="SUPFAM" id="SSF53706">
    <property type="entry name" value="Formate dehydrogenase/DMSO reductase, domains 1-3"/>
    <property type="match status" value="1"/>
</dbReference>
<evidence type="ECO:0000259" key="8">
    <source>
        <dbReference type="Pfam" id="PF01568"/>
    </source>
</evidence>
<dbReference type="PANTHER" id="PTHR43598:SF1">
    <property type="entry name" value="FORMATE DEHYDROGENASE-O MAJOR SUBUNIT"/>
    <property type="match status" value="1"/>
</dbReference>
<comment type="cofactor">
    <cofactor evidence="1">
        <name>[4Fe-4S] cluster</name>
        <dbReference type="ChEBI" id="CHEBI:49883"/>
    </cofactor>
</comment>
<dbReference type="CDD" id="cd02792">
    <property type="entry name" value="MopB_CT_Formate-Dh-Na-like"/>
    <property type="match status" value="1"/>
</dbReference>
<keyword evidence="4" id="KW-0408">Iron</keyword>
<proteinExistence type="inferred from homology"/>
<reference evidence="10" key="1">
    <citation type="submission" date="2009-11" db="EMBL/GenBank/DDBJ databases">
        <title>The complete genome of Sulfurospirillum deleyianum DSM 6946.</title>
        <authorList>
            <consortium name="US DOE Joint Genome Institute (JGI-PGF)"/>
            <person name="Lucas S."/>
            <person name="Copeland A."/>
            <person name="Lapidus A."/>
            <person name="Glavina del Rio T."/>
            <person name="Dalin E."/>
            <person name="Tice H."/>
            <person name="Bruce D."/>
            <person name="Goodwin L."/>
            <person name="Pitluck S."/>
            <person name="Kyrpides N."/>
            <person name="Mavromatis K."/>
            <person name="Ivanova N."/>
            <person name="Ovchinnikova G."/>
            <person name="Munk A.C."/>
            <person name="Lu M."/>
            <person name="Brettin T."/>
            <person name="Detter J.C."/>
            <person name="Han C."/>
            <person name="Tapia R."/>
            <person name="Larimer F."/>
            <person name="Land M."/>
            <person name="Hauser L."/>
            <person name="Markowitz V."/>
            <person name="Cheng J.F."/>
            <person name="Hugenholtz P."/>
            <person name="Woyke T."/>
            <person name="Wu D."/>
            <person name="Aumann P."/>
            <person name="Schneider S."/>
            <person name="Lang E."/>
            <person name="Spring S."/>
            <person name="Klenk H.P."/>
            <person name="Eisen J.A."/>
        </authorList>
    </citation>
    <scope>NUCLEOTIDE SEQUENCE [LARGE SCALE GENOMIC DNA]</scope>
    <source>
        <strain evidence="10">ATCC 51133 / DSM 6946 / 5175</strain>
    </source>
</reference>
<keyword evidence="4" id="KW-0411">Iron-sulfur</keyword>
<dbReference type="GO" id="GO:0009055">
    <property type="term" value="F:electron transfer activity"/>
    <property type="evidence" value="ECO:0007669"/>
    <property type="project" value="TreeGrafter"/>
</dbReference>
<reference evidence="9 10" key="2">
    <citation type="journal article" date="2010" name="Stand. Genomic Sci.">
        <title>Complete genome sequence of Sulfurospirillum deleyianum type strain (5175).</title>
        <authorList>
            <person name="Sikorski J."/>
            <person name="Lapidus A."/>
            <person name="Copeland A."/>
            <person name="Glavina Del Rio T."/>
            <person name="Nolan M."/>
            <person name="Lucas S."/>
            <person name="Chen F."/>
            <person name="Tice H."/>
            <person name="Cheng J.F."/>
            <person name="Saunders E."/>
            <person name="Bruce D."/>
            <person name="Goodwin L."/>
            <person name="Pitluck S."/>
            <person name="Ovchinnikova G."/>
            <person name="Pati A."/>
            <person name="Ivanova N."/>
            <person name="Mavromatis K."/>
            <person name="Chen A."/>
            <person name="Palaniappan K."/>
            <person name="Chain P."/>
            <person name="Land M."/>
            <person name="Hauser L."/>
            <person name="Chang Y.J."/>
            <person name="Jeffries C.D."/>
            <person name="Brettin T."/>
            <person name="Detter J.C."/>
            <person name="Han C."/>
            <person name="Rohde M."/>
            <person name="Lang E."/>
            <person name="Spring S."/>
            <person name="Goker M."/>
            <person name="Bristow J."/>
            <person name="Eisen J.A."/>
            <person name="Markowitz V."/>
            <person name="Hugenholtz P."/>
            <person name="Kyrpides N.C."/>
            <person name="Klenk H.P."/>
        </authorList>
    </citation>
    <scope>NUCLEOTIDE SEQUENCE [LARGE SCALE GENOMIC DNA]</scope>
    <source>
        <strain evidence="10">ATCC 51133 / DSM 6946 / 5175</strain>
    </source>
</reference>
<dbReference type="SUPFAM" id="SSF50692">
    <property type="entry name" value="ADC-like"/>
    <property type="match status" value="1"/>
</dbReference>
<organism evidence="9 10">
    <name type="scientific">Sulfurospirillum deleyianum (strain ATCC 51133 / DSM 6946 / 5175)</name>
    <dbReference type="NCBI Taxonomy" id="525898"/>
    <lineage>
        <taxon>Bacteria</taxon>
        <taxon>Pseudomonadati</taxon>
        <taxon>Campylobacterota</taxon>
        <taxon>Epsilonproteobacteria</taxon>
        <taxon>Campylobacterales</taxon>
        <taxon>Sulfurospirillaceae</taxon>
        <taxon>Sulfurospirillum</taxon>
    </lineage>
</organism>
<gene>
    <name evidence="9" type="ordered locus">Sdel_2074</name>
</gene>
<evidence type="ECO:0000256" key="5">
    <source>
        <dbReference type="ARBA" id="ARBA00022723"/>
    </source>
</evidence>
<evidence type="ECO:0000259" key="7">
    <source>
        <dbReference type="Pfam" id="PF00384"/>
    </source>
</evidence>
<sequence>MTNHFGDIVAHSKLIMMVGANSAVANPIGFKHFLQAKDRGAKLIVVDPIFTRSAAKADIYVRIRPGTDIAFAYGLLHVIFKNGWEDQDFIDHRTYAMDQIRAEAAKWTPEEASNVSGASVAQILEIAELYAKTKPAAIAWSLGITQHSVGSSNTRILPILALVTGNAGKAGGGCQIIRGHDNVQGATDMANLADSLPGYYGLDKAAWQYYAKTWGVSLEYLQSRFHPELDAKGEHKWMHAKGFSLAKWWQGVLQEEKTTSSAPIRVLWVQGTGITSMSQQVKIKEAIDKLDMLVVAEPFVNEAAIITDRKDGIYILPVATQFECEGTLSATNRSAQWRSQVVEPLYESKADHEVMFAFAKKFGFYDEYVKGMKMHVEKGEVVKYKDDFVWPDDAVREIARTVKSIGLSGWTPERLRKHQANWHLFDPLTLKGRGEMEGEYYGLPWPCWDEKHPGSPVLYDVSKPVNEGGMGFRNRFGMEHNGVSQIADETVTLPGQKIKGGYPQLTKANIEKVLGITLSEEEKAQMGPSWAMDFSGIIQKYAREYGVCVYGNARARTIVWEFPDPVPVHREPIHSPRWDLVQKYPALPDQDNNFRVATRFISEQTKQDWSKEFPTIMTSMRLVNLSGAGMLERTSKYLSSITPEMFANIHPDLASKYGIEDKGMMWIHAPQGTKIKVRVHYNRSVTPDRICMPYNFAGVMQGVDLSANYPEGTRPYTIGESSNTIVNYGFDPITQISEFNAGLCRVEKA</sequence>
<dbReference type="Gene3D" id="3.40.50.740">
    <property type="match status" value="1"/>
</dbReference>
<dbReference type="Pfam" id="PF01568">
    <property type="entry name" value="Molydop_binding"/>
    <property type="match status" value="1"/>
</dbReference>
<dbReference type="GO" id="GO:0051539">
    <property type="term" value="F:4 iron, 4 sulfur cluster binding"/>
    <property type="evidence" value="ECO:0007669"/>
    <property type="project" value="UniProtKB-KW"/>
</dbReference>
<dbReference type="eggNOG" id="COG3383">
    <property type="taxonomic scope" value="Bacteria"/>
</dbReference>
<dbReference type="Gene3D" id="3.40.228.10">
    <property type="entry name" value="Dimethylsulfoxide Reductase, domain 2"/>
    <property type="match status" value="1"/>
</dbReference>
<dbReference type="AlphaFoldDB" id="D1B4R6"/>
<dbReference type="eggNOG" id="COG0243">
    <property type="taxonomic scope" value="Bacteria"/>
</dbReference>
<evidence type="ECO:0000313" key="9">
    <source>
        <dbReference type="EMBL" id="ACZ13086.1"/>
    </source>
</evidence>
<dbReference type="KEGG" id="sdl:Sdel_2074"/>
<name>D1B4R6_SULD5</name>
<evidence type="ECO:0000256" key="6">
    <source>
        <dbReference type="ARBA" id="ARBA00023002"/>
    </source>
</evidence>
<evidence type="ECO:0000256" key="4">
    <source>
        <dbReference type="ARBA" id="ARBA00022485"/>
    </source>
</evidence>
<dbReference type="InterPro" id="IPR006656">
    <property type="entry name" value="Mopterin_OxRdtase"/>
</dbReference>